<organism evidence="2 3">
    <name type="scientific">Mycena metata</name>
    <dbReference type="NCBI Taxonomy" id="1033252"/>
    <lineage>
        <taxon>Eukaryota</taxon>
        <taxon>Fungi</taxon>
        <taxon>Dikarya</taxon>
        <taxon>Basidiomycota</taxon>
        <taxon>Agaricomycotina</taxon>
        <taxon>Agaricomycetes</taxon>
        <taxon>Agaricomycetidae</taxon>
        <taxon>Agaricales</taxon>
        <taxon>Marasmiineae</taxon>
        <taxon>Mycenaceae</taxon>
        <taxon>Mycena</taxon>
    </lineage>
</organism>
<evidence type="ECO:0000259" key="1">
    <source>
        <dbReference type="PROSITE" id="PS50181"/>
    </source>
</evidence>
<feature type="domain" description="F-box" evidence="1">
    <location>
        <begin position="55"/>
        <end position="102"/>
    </location>
</feature>
<dbReference type="AlphaFoldDB" id="A0AAD7IE27"/>
<protein>
    <recommendedName>
        <fullName evidence="1">F-box domain-containing protein</fullName>
    </recommendedName>
</protein>
<evidence type="ECO:0000313" key="3">
    <source>
        <dbReference type="Proteomes" id="UP001215598"/>
    </source>
</evidence>
<dbReference type="Proteomes" id="UP001215598">
    <property type="component" value="Unassembled WGS sequence"/>
</dbReference>
<gene>
    <name evidence="2" type="ORF">B0H16DRAFT_1890592</name>
</gene>
<keyword evidence="3" id="KW-1185">Reference proteome</keyword>
<name>A0AAD7IE27_9AGAR</name>
<proteinExistence type="predicted"/>
<dbReference type="EMBL" id="JARKIB010000100">
    <property type="protein sequence ID" value="KAJ7741027.1"/>
    <property type="molecule type" value="Genomic_DNA"/>
</dbReference>
<dbReference type="InterPro" id="IPR013087">
    <property type="entry name" value="Znf_C2H2_type"/>
</dbReference>
<dbReference type="SMART" id="SM00355">
    <property type="entry name" value="ZnF_C2H2"/>
    <property type="match status" value="2"/>
</dbReference>
<accession>A0AAD7IE27</accession>
<reference evidence="2" key="1">
    <citation type="submission" date="2023-03" db="EMBL/GenBank/DDBJ databases">
        <title>Massive genome expansion in bonnet fungi (Mycena s.s.) driven by repeated elements and novel gene families across ecological guilds.</title>
        <authorList>
            <consortium name="Lawrence Berkeley National Laboratory"/>
            <person name="Harder C.B."/>
            <person name="Miyauchi S."/>
            <person name="Viragh M."/>
            <person name="Kuo A."/>
            <person name="Thoen E."/>
            <person name="Andreopoulos B."/>
            <person name="Lu D."/>
            <person name="Skrede I."/>
            <person name="Drula E."/>
            <person name="Henrissat B."/>
            <person name="Morin E."/>
            <person name="Kohler A."/>
            <person name="Barry K."/>
            <person name="LaButti K."/>
            <person name="Morin E."/>
            <person name="Salamov A."/>
            <person name="Lipzen A."/>
            <person name="Mereny Z."/>
            <person name="Hegedus B."/>
            <person name="Baldrian P."/>
            <person name="Stursova M."/>
            <person name="Weitz H."/>
            <person name="Taylor A."/>
            <person name="Grigoriev I.V."/>
            <person name="Nagy L.G."/>
            <person name="Martin F."/>
            <person name="Kauserud H."/>
        </authorList>
    </citation>
    <scope>NUCLEOTIDE SEQUENCE</scope>
    <source>
        <strain evidence="2">CBHHK182m</strain>
    </source>
</reference>
<sequence>MSLQRLYKAFVAVVSSRLVPSASPKFQVATPLPQSTTRLGPNVTATSLVHARSRCRMFSDLPLDLVLEIMGWCSPHDLLALQNACSTFCSLLLNNHHIWRLARASGFPLPIAAPSEEWLFVTPSATVCRRPTQELPYSYSLGIRLCSASCSYYLLRVCPGDVDEYIAQDWAILSTRPDNMDDVYALMLQATPYLEGTAESPMYRPSGIHDALKELYAAANSGGLDLLELNWKQRAAAMPIFMAMAETLQDATRRYRAKKELVEARNRSLLAAIARENKVTFDQLITSRTLVRYVNTFARDLTCMTLQAWATISEACLAEIQWLRTPKARIRCTLCRPERKQTYTWAGLQAHMRAIHPELHSTIALKVHICALCPNATRFPRSKDLKYHVRNVHSSTRTDL</sequence>
<dbReference type="SUPFAM" id="SSF81383">
    <property type="entry name" value="F-box domain"/>
    <property type="match status" value="1"/>
</dbReference>
<dbReference type="Pfam" id="PF00646">
    <property type="entry name" value="F-box"/>
    <property type="match status" value="1"/>
</dbReference>
<evidence type="ECO:0000313" key="2">
    <source>
        <dbReference type="EMBL" id="KAJ7741027.1"/>
    </source>
</evidence>
<dbReference type="Gene3D" id="1.20.1280.50">
    <property type="match status" value="1"/>
</dbReference>
<dbReference type="PROSITE" id="PS50181">
    <property type="entry name" value="FBOX"/>
    <property type="match status" value="1"/>
</dbReference>
<dbReference type="SMART" id="SM00256">
    <property type="entry name" value="FBOX"/>
    <property type="match status" value="1"/>
</dbReference>
<dbReference type="InterPro" id="IPR036047">
    <property type="entry name" value="F-box-like_dom_sf"/>
</dbReference>
<dbReference type="Gene3D" id="3.30.160.60">
    <property type="entry name" value="Classic Zinc Finger"/>
    <property type="match status" value="1"/>
</dbReference>
<comment type="caution">
    <text evidence="2">The sequence shown here is derived from an EMBL/GenBank/DDBJ whole genome shotgun (WGS) entry which is preliminary data.</text>
</comment>
<dbReference type="InterPro" id="IPR001810">
    <property type="entry name" value="F-box_dom"/>
</dbReference>